<keyword evidence="5 12" id="KW-1003">Cell membrane</keyword>
<evidence type="ECO:0000256" key="10">
    <source>
        <dbReference type="ARBA" id="ARBA00023136"/>
    </source>
</evidence>
<evidence type="ECO:0000256" key="2">
    <source>
        <dbReference type="ARBA" id="ARBA00008445"/>
    </source>
</evidence>
<evidence type="ECO:0000256" key="11">
    <source>
        <dbReference type="ARBA" id="ARBA00025182"/>
    </source>
</evidence>
<keyword evidence="9 12" id="KW-0811">Translocation</keyword>
<dbReference type="PANTHER" id="PTHR34182:SF1">
    <property type="entry name" value="PROTEIN-EXPORT MEMBRANE PROTEIN SECG"/>
    <property type="match status" value="1"/>
</dbReference>
<dbReference type="GO" id="GO:0009306">
    <property type="term" value="P:protein secretion"/>
    <property type="evidence" value="ECO:0007669"/>
    <property type="project" value="UniProtKB-UniRule"/>
</dbReference>
<evidence type="ECO:0000256" key="13">
    <source>
        <dbReference type="SAM" id="MobiDB-lite"/>
    </source>
</evidence>
<evidence type="ECO:0000313" key="14">
    <source>
        <dbReference type="EMBL" id="MBB4016168.1"/>
    </source>
</evidence>
<dbReference type="GO" id="GO:0065002">
    <property type="term" value="P:intracellular protein transmembrane transport"/>
    <property type="evidence" value="ECO:0007669"/>
    <property type="project" value="TreeGrafter"/>
</dbReference>
<name>A0A840BXI7_9HYPH</name>
<dbReference type="InterPro" id="IPR004692">
    <property type="entry name" value="SecG"/>
</dbReference>
<dbReference type="GO" id="GO:0043952">
    <property type="term" value="P:protein transport by the Sec complex"/>
    <property type="evidence" value="ECO:0007669"/>
    <property type="project" value="TreeGrafter"/>
</dbReference>
<comment type="caution">
    <text evidence="12">Lacks conserved residue(s) required for the propagation of feature annotation.</text>
</comment>
<dbReference type="PANTHER" id="PTHR34182">
    <property type="entry name" value="PROTEIN-EXPORT MEMBRANE PROTEIN SECG"/>
    <property type="match status" value="1"/>
</dbReference>
<dbReference type="PRINTS" id="PR01651">
    <property type="entry name" value="SECGEXPORT"/>
</dbReference>
<accession>A0A840BXI7</accession>
<evidence type="ECO:0000313" key="15">
    <source>
        <dbReference type="Proteomes" id="UP000577362"/>
    </source>
</evidence>
<protein>
    <recommendedName>
        <fullName evidence="3 12">Protein-export membrane protein SecG</fullName>
    </recommendedName>
</protein>
<evidence type="ECO:0000256" key="5">
    <source>
        <dbReference type="ARBA" id="ARBA00022475"/>
    </source>
</evidence>
<gene>
    <name evidence="14" type="ORF">GGR16_001174</name>
</gene>
<dbReference type="NCBIfam" id="TIGR00810">
    <property type="entry name" value="secG"/>
    <property type="match status" value="1"/>
</dbReference>
<feature type="region of interest" description="Disordered" evidence="13">
    <location>
        <begin position="84"/>
        <end position="139"/>
    </location>
</feature>
<comment type="similarity">
    <text evidence="2 12">Belongs to the SecG family.</text>
</comment>
<reference evidence="14 15" key="1">
    <citation type="submission" date="2020-08" db="EMBL/GenBank/DDBJ databases">
        <title>Genomic Encyclopedia of Type Strains, Phase IV (KMG-IV): sequencing the most valuable type-strain genomes for metagenomic binning, comparative biology and taxonomic classification.</title>
        <authorList>
            <person name="Goeker M."/>
        </authorList>
    </citation>
    <scope>NUCLEOTIDE SEQUENCE [LARGE SCALE GENOMIC DNA]</scope>
    <source>
        <strain evidence="14 15">DSM 103737</strain>
    </source>
</reference>
<comment type="subcellular location">
    <subcellularLocation>
        <location evidence="1 12">Cell membrane</location>
        <topology evidence="1 12">Multi-pass membrane protein</topology>
    </subcellularLocation>
</comment>
<feature type="transmembrane region" description="Helical" evidence="12">
    <location>
        <begin position="51"/>
        <end position="74"/>
    </location>
</feature>
<dbReference type="AlphaFoldDB" id="A0A840BXI7"/>
<keyword evidence="4 12" id="KW-0813">Transport</keyword>
<evidence type="ECO:0000256" key="3">
    <source>
        <dbReference type="ARBA" id="ARBA00017876"/>
    </source>
</evidence>
<dbReference type="EMBL" id="JACIEN010000001">
    <property type="protein sequence ID" value="MBB4016168.1"/>
    <property type="molecule type" value="Genomic_DNA"/>
</dbReference>
<proteinExistence type="inferred from homology"/>
<feature type="compositionally biased region" description="Pro residues" evidence="13">
    <location>
        <begin position="124"/>
        <end position="133"/>
    </location>
</feature>
<keyword evidence="6 12" id="KW-0812">Transmembrane</keyword>
<keyword evidence="8 12" id="KW-1133">Transmembrane helix</keyword>
<evidence type="ECO:0000256" key="9">
    <source>
        <dbReference type="ARBA" id="ARBA00023010"/>
    </source>
</evidence>
<evidence type="ECO:0000256" key="1">
    <source>
        <dbReference type="ARBA" id="ARBA00004651"/>
    </source>
</evidence>
<evidence type="ECO:0000256" key="7">
    <source>
        <dbReference type="ARBA" id="ARBA00022927"/>
    </source>
</evidence>
<dbReference type="GO" id="GO:0005886">
    <property type="term" value="C:plasma membrane"/>
    <property type="evidence" value="ECO:0007669"/>
    <property type="project" value="UniProtKB-SubCell"/>
</dbReference>
<sequence length="139" mass="13600">MLTVLIVVHLIIVLALVGVVLLQRSEGGGLGMGGGGVSGFMTGRGQANVLTRTTAILAAAFFVTSLLLSVLAGYQGAPSSVIDRVAPGSGQNGPSAPASGPGVLEELQRLQGGPAQGAGQAPSQQPPAPPAGPQVPSSQ</sequence>
<evidence type="ECO:0000256" key="4">
    <source>
        <dbReference type="ARBA" id="ARBA00022448"/>
    </source>
</evidence>
<dbReference type="RefSeq" id="WP_019403641.1">
    <property type="nucleotide sequence ID" value="NZ_JACIEN010000001.1"/>
</dbReference>
<evidence type="ECO:0000256" key="8">
    <source>
        <dbReference type="ARBA" id="ARBA00022989"/>
    </source>
</evidence>
<dbReference type="Pfam" id="PF03840">
    <property type="entry name" value="SecG"/>
    <property type="match status" value="1"/>
</dbReference>
<comment type="caution">
    <text evidence="14">The sequence shown here is derived from an EMBL/GenBank/DDBJ whole genome shotgun (WGS) entry which is preliminary data.</text>
</comment>
<dbReference type="GO" id="GO:0015450">
    <property type="term" value="F:protein-transporting ATPase activity"/>
    <property type="evidence" value="ECO:0007669"/>
    <property type="project" value="UniProtKB-UniRule"/>
</dbReference>
<organism evidence="14 15">
    <name type="scientific">Chelatococcus caeni</name>
    <dbReference type="NCBI Taxonomy" id="1348468"/>
    <lineage>
        <taxon>Bacteria</taxon>
        <taxon>Pseudomonadati</taxon>
        <taxon>Pseudomonadota</taxon>
        <taxon>Alphaproteobacteria</taxon>
        <taxon>Hyphomicrobiales</taxon>
        <taxon>Chelatococcaceae</taxon>
        <taxon>Chelatococcus</taxon>
    </lineage>
</organism>
<dbReference type="Proteomes" id="UP000577362">
    <property type="component" value="Unassembled WGS sequence"/>
</dbReference>
<keyword evidence="7 12" id="KW-0653">Protein transport</keyword>
<comment type="function">
    <text evidence="11 12">Involved in protein export. Participates in an early event of protein translocation.</text>
</comment>
<keyword evidence="10 12" id="KW-0472">Membrane</keyword>
<evidence type="ECO:0000256" key="12">
    <source>
        <dbReference type="RuleBase" id="RU365087"/>
    </source>
</evidence>
<feature type="compositionally biased region" description="Low complexity" evidence="13">
    <location>
        <begin position="111"/>
        <end position="123"/>
    </location>
</feature>
<keyword evidence="15" id="KW-1185">Reference proteome</keyword>
<evidence type="ECO:0000256" key="6">
    <source>
        <dbReference type="ARBA" id="ARBA00022692"/>
    </source>
</evidence>